<organism evidence="2 3">
    <name type="scientific">Putridiphycobacter roseus</name>
    <dbReference type="NCBI Taxonomy" id="2219161"/>
    <lineage>
        <taxon>Bacteria</taxon>
        <taxon>Pseudomonadati</taxon>
        <taxon>Bacteroidota</taxon>
        <taxon>Flavobacteriia</taxon>
        <taxon>Flavobacteriales</taxon>
        <taxon>Crocinitomicaceae</taxon>
        <taxon>Putridiphycobacter</taxon>
    </lineage>
</organism>
<evidence type="ECO:0000313" key="3">
    <source>
        <dbReference type="Proteomes" id="UP000249248"/>
    </source>
</evidence>
<name>A0A2W1N064_9FLAO</name>
<dbReference type="NCBIfam" id="TIGR03519">
    <property type="entry name" value="T9SS_PorP_fam"/>
    <property type="match status" value="1"/>
</dbReference>
<sequence length="347" mass="39145">MMKRKLILLTFIVCVSGSAFAQIDKHFSMYDQTKIQINPAAAGFFDAKYKVFANYREQWRPATDPPLQTYSATFDTRLYEDRRKGKYVGAGLILSNDVGGDGSYTQLQVAVPINYSLRIGELHYLSFGISPGYFQRSVESSDLVWSSQWEEGIGFDNTLQSGELLLNDRYSVGAFDIGAGLYYEYAVDEYRFMTVGVSSGHLTRPKVQYTSVDERMSRTLNFHYFGNFGKADFPLTFKPSVMWGIQGPNQYLVFGSRFDILLSRGDSQYTGYYNRTSIEIGAHFRMQDALIASCALNKGGFTAGVSYDFTMSQMRTITKSQGATEFFISYKMGKSKGRGQLDISEDE</sequence>
<gene>
    <name evidence="2" type="ORF">DNU06_10145</name>
</gene>
<dbReference type="Pfam" id="PF11751">
    <property type="entry name" value="PorP_SprF"/>
    <property type="match status" value="1"/>
</dbReference>
<dbReference type="InterPro" id="IPR019861">
    <property type="entry name" value="PorP/SprF_Bacteroidetes"/>
</dbReference>
<reference evidence="2 3" key="1">
    <citation type="submission" date="2018-06" db="EMBL/GenBank/DDBJ databases">
        <title>The draft genome sequence of Crocinitomix sp. SM1701.</title>
        <authorList>
            <person name="Zhang X."/>
        </authorList>
    </citation>
    <scope>NUCLEOTIDE SEQUENCE [LARGE SCALE GENOMIC DNA]</scope>
    <source>
        <strain evidence="2 3">SM1701</strain>
    </source>
</reference>
<feature type="signal peptide" evidence="1">
    <location>
        <begin position="1"/>
        <end position="21"/>
    </location>
</feature>
<dbReference type="RefSeq" id="WP_111063218.1">
    <property type="nucleotide sequence ID" value="NZ_JBHUCU010000032.1"/>
</dbReference>
<proteinExistence type="predicted"/>
<keyword evidence="1" id="KW-0732">Signal</keyword>
<evidence type="ECO:0000313" key="2">
    <source>
        <dbReference type="EMBL" id="PZE17094.1"/>
    </source>
</evidence>
<dbReference type="OrthoDB" id="1186563at2"/>
<comment type="caution">
    <text evidence="2">The sequence shown here is derived from an EMBL/GenBank/DDBJ whole genome shotgun (WGS) entry which is preliminary data.</text>
</comment>
<dbReference type="EMBL" id="QKSB01000005">
    <property type="protein sequence ID" value="PZE17094.1"/>
    <property type="molecule type" value="Genomic_DNA"/>
</dbReference>
<feature type="chain" id="PRO_5016006677" description="Type IX secretion system membrane protein PorP/SprF" evidence="1">
    <location>
        <begin position="22"/>
        <end position="347"/>
    </location>
</feature>
<dbReference type="Proteomes" id="UP000249248">
    <property type="component" value="Unassembled WGS sequence"/>
</dbReference>
<accession>A0A2W1N064</accession>
<evidence type="ECO:0000256" key="1">
    <source>
        <dbReference type="SAM" id="SignalP"/>
    </source>
</evidence>
<protein>
    <recommendedName>
        <fullName evidence="4">Type IX secretion system membrane protein PorP/SprF</fullName>
    </recommendedName>
</protein>
<evidence type="ECO:0008006" key="4">
    <source>
        <dbReference type="Google" id="ProtNLM"/>
    </source>
</evidence>
<dbReference type="AlphaFoldDB" id="A0A2W1N064"/>
<keyword evidence="3" id="KW-1185">Reference proteome</keyword>